<comment type="cofactor">
    <cofactor evidence="1 6">
        <name>pyridoxal 5'-phosphate</name>
        <dbReference type="ChEBI" id="CHEBI:597326"/>
    </cofactor>
</comment>
<dbReference type="GO" id="GO:0006520">
    <property type="term" value="P:amino acid metabolic process"/>
    <property type="evidence" value="ECO:0007669"/>
    <property type="project" value="InterPro"/>
</dbReference>
<dbReference type="HOGENOM" id="CLU_017584_4_3_11"/>
<dbReference type="AlphaFoldDB" id="W5IK57"/>
<dbReference type="Proteomes" id="UP000005777">
    <property type="component" value="Unassembled WGS sequence"/>
</dbReference>
<dbReference type="SUPFAM" id="SSF53383">
    <property type="entry name" value="PLP-dependent transferases"/>
    <property type="match status" value="1"/>
</dbReference>
<accession>W5IK57</accession>
<dbReference type="InterPro" id="IPR015422">
    <property type="entry name" value="PyrdxlP-dep_Trfase_small"/>
</dbReference>
<dbReference type="PANTHER" id="PTHR46383">
    <property type="entry name" value="ASPARTATE AMINOTRANSFERASE"/>
    <property type="match status" value="1"/>
</dbReference>
<dbReference type="GO" id="GO:0030170">
    <property type="term" value="F:pyridoxal phosphate binding"/>
    <property type="evidence" value="ECO:0007669"/>
    <property type="project" value="InterPro"/>
</dbReference>
<proteinExistence type="inferred from homology"/>
<reference evidence="8 9" key="1">
    <citation type="submission" date="2012-01" db="EMBL/GenBank/DDBJ databases">
        <title>The Genome Sequence of Scardovia inopinata F0304.</title>
        <authorList>
            <consortium name="The Broad Institute Genome Sequencing Platform"/>
            <person name="Earl A."/>
            <person name="Ward D."/>
            <person name="Feldgarden M."/>
            <person name="Gevers D."/>
            <person name="Izard J."/>
            <person name="Baranova O.V."/>
            <person name="Blanton J.M."/>
            <person name="Tanner A.C."/>
            <person name="Dewhirst F.E."/>
            <person name="Young S.K."/>
            <person name="Zeng Q."/>
            <person name="Gargeya S."/>
            <person name="Fitzgerald M."/>
            <person name="Haas B."/>
            <person name="Abouelleil A."/>
            <person name="Alvarado L."/>
            <person name="Arachchi H.M."/>
            <person name="Berlin A."/>
            <person name="Chapman S.B."/>
            <person name="Gearin G."/>
            <person name="Goldberg J."/>
            <person name="Griggs A."/>
            <person name="Gujja S."/>
            <person name="Hansen M."/>
            <person name="Heiman D."/>
            <person name="Howarth C."/>
            <person name="Larimer J."/>
            <person name="Lui A."/>
            <person name="MacDonald P.J."/>
            <person name="McCowen C."/>
            <person name="Montmayeur A."/>
            <person name="Murphy C."/>
            <person name="Neiman D."/>
            <person name="Pearson M."/>
            <person name="Priest M."/>
            <person name="Roberts A."/>
            <person name="Saif S."/>
            <person name="Shea T."/>
            <person name="Sisk P."/>
            <person name="Stolte C."/>
            <person name="Sykes S."/>
            <person name="Wortman J."/>
            <person name="Nusbaum C."/>
            <person name="Birren B."/>
        </authorList>
    </citation>
    <scope>NUCLEOTIDE SEQUENCE [LARGE SCALE GENOMIC DNA]</scope>
    <source>
        <strain evidence="8 9">F0304</strain>
    </source>
</reference>
<keyword evidence="3 6" id="KW-0032">Aminotransferase</keyword>
<evidence type="ECO:0000256" key="6">
    <source>
        <dbReference type="RuleBase" id="RU000481"/>
    </source>
</evidence>
<dbReference type="Gene3D" id="3.40.640.10">
    <property type="entry name" value="Type I PLP-dependent aspartate aminotransferase-like (Major domain)"/>
    <property type="match status" value="1"/>
</dbReference>
<evidence type="ECO:0000256" key="2">
    <source>
        <dbReference type="ARBA" id="ARBA00007441"/>
    </source>
</evidence>
<evidence type="ECO:0000256" key="5">
    <source>
        <dbReference type="ARBA" id="ARBA00022898"/>
    </source>
</evidence>
<keyword evidence="9" id="KW-1185">Reference proteome</keyword>
<dbReference type="PANTHER" id="PTHR46383:SF4">
    <property type="entry name" value="AMINOTRANSFERASE"/>
    <property type="match status" value="1"/>
</dbReference>
<dbReference type="CDD" id="cd00609">
    <property type="entry name" value="AAT_like"/>
    <property type="match status" value="1"/>
</dbReference>
<organism evidence="8 9">
    <name type="scientific">Scardovia inopinata F0304</name>
    <dbReference type="NCBI Taxonomy" id="641146"/>
    <lineage>
        <taxon>Bacteria</taxon>
        <taxon>Bacillati</taxon>
        <taxon>Actinomycetota</taxon>
        <taxon>Actinomycetes</taxon>
        <taxon>Bifidobacteriales</taxon>
        <taxon>Bifidobacteriaceae</taxon>
        <taxon>Scardovia</taxon>
    </lineage>
</organism>
<name>W5IK57_SCAIO</name>
<evidence type="ECO:0000313" key="8">
    <source>
        <dbReference type="EMBL" id="EFG27289.2"/>
    </source>
</evidence>
<dbReference type="InterPro" id="IPR050596">
    <property type="entry name" value="AspAT/PAT-like"/>
</dbReference>
<dbReference type="InterPro" id="IPR015424">
    <property type="entry name" value="PyrdxlP-dep_Trfase"/>
</dbReference>
<dbReference type="RefSeq" id="WP_081442819.1">
    <property type="nucleotide sequence ID" value="NZ_GG770225.1"/>
</dbReference>
<dbReference type="InterPro" id="IPR004839">
    <property type="entry name" value="Aminotransferase_I/II_large"/>
</dbReference>
<dbReference type="EMBL" id="ADCX01000004">
    <property type="protein sequence ID" value="EFG27289.2"/>
    <property type="molecule type" value="Genomic_DNA"/>
</dbReference>
<keyword evidence="4 6" id="KW-0808">Transferase</keyword>
<dbReference type="Pfam" id="PF00155">
    <property type="entry name" value="Aminotran_1_2"/>
    <property type="match status" value="1"/>
</dbReference>
<evidence type="ECO:0000313" key="9">
    <source>
        <dbReference type="Proteomes" id="UP000005777"/>
    </source>
</evidence>
<dbReference type="Gene3D" id="3.90.1150.10">
    <property type="entry name" value="Aspartate Aminotransferase, domain 1"/>
    <property type="match status" value="1"/>
</dbReference>
<dbReference type="PROSITE" id="PS00105">
    <property type="entry name" value="AA_TRANSFER_CLASS_1"/>
    <property type="match status" value="1"/>
</dbReference>
<dbReference type="InterPro" id="IPR015421">
    <property type="entry name" value="PyrdxlP-dep_Trfase_major"/>
</dbReference>
<comment type="similarity">
    <text evidence="2 6">Belongs to the class-I pyridoxal-phosphate-dependent aminotransferase family.</text>
</comment>
<comment type="caution">
    <text evidence="8">The sequence shown here is derived from an EMBL/GenBank/DDBJ whole genome shotgun (WGS) entry which is preliminary data.</text>
</comment>
<feature type="domain" description="Aminotransferase class I/classII large" evidence="7">
    <location>
        <begin position="37"/>
        <end position="389"/>
    </location>
</feature>
<dbReference type="GO" id="GO:0008483">
    <property type="term" value="F:transaminase activity"/>
    <property type="evidence" value="ECO:0007669"/>
    <property type="project" value="UniProtKB-KW"/>
</dbReference>
<dbReference type="InterPro" id="IPR004838">
    <property type="entry name" value="NHTrfase_class1_PyrdxlP-BS"/>
</dbReference>
<dbReference type="eggNOG" id="COG0436">
    <property type="taxonomic scope" value="Bacteria"/>
</dbReference>
<evidence type="ECO:0000256" key="4">
    <source>
        <dbReference type="ARBA" id="ARBA00022679"/>
    </source>
</evidence>
<evidence type="ECO:0000256" key="1">
    <source>
        <dbReference type="ARBA" id="ARBA00001933"/>
    </source>
</evidence>
<sequence>MTSLDPRLEDLYNPALSGAAPALIRSFTNKIKDIPGIILLTLGEPDFNTPQHVKEAGIQSISQNESHYSPAFGTLTFRQAVAGYLERTRGLVYNPNQEIIATTGATEALTAAALALLGPGVRVLIPTPAYPLYGSIAHLAGADVREVSTRPHDFKLTAQALEAEVLACHRQGKPLRAVFFNNPTNPTGVAYSKQEVEDLARVVTHYGLLVISDEVYSDLTYNQEYCSLASCAPSATIVVTSLSKSYAMTGWRIGFVAGPGKVMERIGKIHSLLVTSASNVAQAAAVEALNQGREDPPAFCSRFRERRDYFRKSLESCGFQVVNPSGAFYLFARIPLSYGTDDQTFALDLARKGLVGSVPGSCFGSDGRGYVRFSYAAGMEQLSQAAERIEQFVNQPV</sequence>
<keyword evidence="5" id="KW-0663">Pyridoxal phosphate</keyword>
<dbReference type="EC" id="2.6.1.-" evidence="6"/>
<evidence type="ECO:0000256" key="3">
    <source>
        <dbReference type="ARBA" id="ARBA00022576"/>
    </source>
</evidence>
<evidence type="ECO:0000259" key="7">
    <source>
        <dbReference type="Pfam" id="PF00155"/>
    </source>
</evidence>
<gene>
    <name evidence="8" type="ORF">HMPREF9020_00930</name>
</gene>
<protein>
    <recommendedName>
        <fullName evidence="6">Aminotransferase</fullName>
        <ecNumber evidence="6">2.6.1.-</ecNumber>
    </recommendedName>
</protein>